<dbReference type="AlphaFoldDB" id="A0A553V4C7"/>
<evidence type="ECO:0008006" key="3">
    <source>
        <dbReference type="Google" id="ProtNLM"/>
    </source>
</evidence>
<comment type="caution">
    <text evidence="1">The sequence shown here is derived from an EMBL/GenBank/DDBJ whole genome shotgun (WGS) entry which is preliminary data.</text>
</comment>
<protein>
    <recommendedName>
        <fullName evidence="3">ATP-binding protein</fullName>
    </recommendedName>
</protein>
<reference evidence="1 2" key="1">
    <citation type="submission" date="2019-07" db="EMBL/GenBank/DDBJ databases">
        <title>Deinococcus detaillus sp. nov., isolated from humus soil in Antarctica.</title>
        <authorList>
            <person name="Zhang K."/>
        </authorList>
    </citation>
    <scope>NUCLEOTIDE SEQUENCE [LARGE SCALE GENOMIC DNA]</scope>
    <source>
        <strain evidence="1 2">H1</strain>
    </source>
</reference>
<dbReference type="SUPFAM" id="SSF52540">
    <property type="entry name" value="P-loop containing nucleoside triphosphate hydrolases"/>
    <property type="match status" value="1"/>
</dbReference>
<evidence type="ECO:0000313" key="2">
    <source>
        <dbReference type="Proteomes" id="UP000316092"/>
    </source>
</evidence>
<proteinExistence type="predicted"/>
<organism evidence="1 2">
    <name type="scientific">Deinococcus detaillensis</name>
    <dbReference type="NCBI Taxonomy" id="2592048"/>
    <lineage>
        <taxon>Bacteria</taxon>
        <taxon>Thermotogati</taxon>
        <taxon>Deinococcota</taxon>
        <taxon>Deinococci</taxon>
        <taxon>Deinococcales</taxon>
        <taxon>Deinococcaceae</taxon>
        <taxon>Deinococcus</taxon>
    </lineage>
</organism>
<name>A0A553V4C7_9DEIO</name>
<accession>A0A553V4C7</accession>
<dbReference type="Proteomes" id="UP000316092">
    <property type="component" value="Unassembled WGS sequence"/>
</dbReference>
<dbReference type="InterPro" id="IPR027417">
    <property type="entry name" value="P-loop_NTPase"/>
</dbReference>
<sequence length="183" mass="20869">MFYVISGAAGSGKTTLLPFLRQARPEVAWQDFDERWTGGGRVERQELTQRWIETALEHGRAFGLLGQCPLGEVLAAPDAPRLEGIRHLLVDLSDVERIRRLMTRGDDQVTQETLNWAAWLRVHQVMPDWRPNVLMSGGWPAMRWERWHGREADYWPGLTLNVSGLTPAESAERVLAWLDDLAD</sequence>
<dbReference type="RefSeq" id="WP_143719851.1">
    <property type="nucleotide sequence ID" value="NZ_VKDB01000003.1"/>
</dbReference>
<keyword evidence="2" id="KW-1185">Reference proteome</keyword>
<gene>
    <name evidence="1" type="ORF">FNU79_05345</name>
</gene>
<evidence type="ECO:0000313" key="1">
    <source>
        <dbReference type="EMBL" id="TSA87309.1"/>
    </source>
</evidence>
<dbReference type="EMBL" id="VKDB01000003">
    <property type="protein sequence ID" value="TSA87309.1"/>
    <property type="molecule type" value="Genomic_DNA"/>
</dbReference>
<dbReference type="OrthoDB" id="359078at2"/>